<gene>
    <name evidence="1" type="ORF">STRPO_1965</name>
</gene>
<protein>
    <submittedName>
        <fullName evidence="1">Conserved domain protein</fullName>
    </submittedName>
</protein>
<evidence type="ECO:0000313" key="1">
    <source>
        <dbReference type="EMBL" id="EGJ26601.1"/>
    </source>
</evidence>
<organism evidence="1 2">
    <name type="scientific">Streptococcus porcinus str. Jelinkova 176</name>
    <dbReference type="NCBI Taxonomy" id="873448"/>
    <lineage>
        <taxon>Bacteria</taxon>
        <taxon>Bacillati</taxon>
        <taxon>Bacillota</taxon>
        <taxon>Bacilli</taxon>
        <taxon>Lactobacillales</taxon>
        <taxon>Streptococcaceae</taxon>
        <taxon>Streptococcus</taxon>
    </lineage>
</organism>
<reference evidence="1 2" key="1">
    <citation type="journal article" date="2014" name="Int. J. Syst. Evol. Microbiol.">
        <title>Phylogenomics and the dynamic genome evolution of the genus Streptococcus.</title>
        <authorList>
            <consortium name="The Broad Institute Genome Sequencing Platform"/>
            <person name="Richards V.P."/>
            <person name="Palmer S.R."/>
            <person name="Pavinski Bitar P.D."/>
            <person name="Qin X."/>
            <person name="Weinstock G.M."/>
            <person name="Highlander S.K."/>
            <person name="Town C.D."/>
            <person name="Burne R.A."/>
            <person name="Stanhope M.J."/>
        </authorList>
    </citation>
    <scope>NUCLEOTIDE SEQUENCE [LARGE SCALE GENOMIC DNA]</scope>
    <source>
        <strain evidence="1 2">Jelinkova 176</strain>
    </source>
</reference>
<evidence type="ECO:0000313" key="2">
    <source>
        <dbReference type="Proteomes" id="UP000005356"/>
    </source>
</evidence>
<name>A0ABP2KWY9_STRPO</name>
<dbReference type="Proteomes" id="UP000005356">
    <property type="component" value="Unassembled WGS sequence"/>
</dbReference>
<comment type="caution">
    <text evidence="1">The sequence shown here is derived from an EMBL/GenBank/DDBJ whole genome shotgun (WGS) entry which is preliminary data.</text>
</comment>
<proteinExistence type="predicted"/>
<sequence length="37" mass="4545">MDLVLFNTELSPFIFSLFARLTRSFFISHYSWQRNIF</sequence>
<keyword evidence="2" id="KW-1185">Reference proteome</keyword>
<dbReference type="EMBL" id="AEUU02000001">
    <property type="protein sequence ID" value="EGJ26601.1"/>
    <property type="molecule type" value="Genomic_DNA"/>
</dbReference>
<accession>A0ABP2KWY9</accession>